<dbReference type="EMBL" id="KZ824771">
    <property type="protein sequence ID" value="RAH86942.1"/>
    <property type="molecule type" value="Genomic_DNA"/>
</dbReference>
<sequence length="691" mass="76831">MSAAPRRNGQPPPPCEPCRKSKMRCDNVIPACQNCIRRGKAENCVYPAPPATRTWYSDNAPSPTASPRSQGRPDSFTQGGRSTPNGDEKLAALGLPTTATTAHNNNSSNTNNNSAMFSEMEDQFRGSMYLDAASAGRAEPTTPDPRQVQMGARLLTLLFENLPLYERLAETSLDVWPEGCILGHRLITGMFEALEDILEALTSDPSYVKDRHSTMLRWAQKIFDDSAKPLTVHAATTPEDYIRRISSRWEGIGLVYSIVGQGAMLERDWRSIRERERNVPRDQKLLAAQAVSASDACLQFCDTFGAVDDSLGWLLFQHLHLLTLVYGENDPRAWRKLAELATVAFTLGSNQSEKDTRTPFFVVELRKRLVAGAYSIDKQLATSLGRPPQISWRYYDVQFPLDLSYDEILAEPKIREAAISKLDKTGWNTQGVVGKSAWLRIALLIGSTREQILELSLSRRIDDLSRKVQEVSQQSHKTWNELPSFLRWRPGSPDPNGSSSVLLPLYLNFLYNDFLLYRVLVKRTQSGGEGLISVAQNILSTILELIGKEIGSRAGTYNVGWNASSFGLPAAGVLAIELLRQSEAQAPVQATPFRRSEVIQKLTVFASHLQYVVRPHDGMYDVCQRARKVISNILDRVLTVNAAPMPATLPADVLATNWLNGETVTLDDGTDLYRWIENLYPDTAGSTASWA</sequence>
<feature type="compositionally biased region" description="Polar residues" evidence="7">
    <location>
        <begin position="54"/>
        <end position="69"/>
    </location>
</feature>
<dbReference type="CDD" id="cd12148">
    <property type="entry name" value="fungal_TF_MHR"/>
    <property type="match status" value="1"/>
</dbReference>
<keyword evidence="6" id="KW-0539">Nucleus</keyword>
<evidence type="ECO:0000256" key="2">
    <source>
        <dbReference type="ARBA" id="ARBA00022723"/>
    </source>
</evidence>
<dbReference type="GO" id="GO:0000981">
    <property type="term" value="F:DNA-binding transcription factor activity, RNA polymerase II-specific"/>
    <property type="evidence" value="ECO:0007669"/>
    <property type="project" value="InterPro"/>
</dbReference>
<dbReference type="SUPFAM" id="SSF57701">
    <property type="entry name" value="Zn2/Cys6 DNA-binding domain"/>
    <property type="match status" value="1"/>
</dbReference>
<reference evidence="9 10" key="1">
    <citation type="submission" date="2018-02" db="EMBL/GenBank/DDBJ databases">
        <title>The genomes of Aspergillus section Nigri reveals drivers in fungal speciation.</title>
        <authorList>
            <consortium name="DOE Joint Genome Institute"/>
            <person name="Vesth T.C."/>
            <person name="Nybo J."/>
            <person name="Theobald S."/>
            <person name="Brandl J."/>
            <person name="Frisvad J.C."/>
            <person name="Nielsen K.F."/>
            <person name="Lyhne E.K."/>
            <person name="Kogle M.E."/>
            <person name="Kuo A."/>
            <person name="Riley R."/>
            <person name="Clum A."/>
            <person name="Nolan M."/>
            <person name="Lipzen A."/>
            <person name="Salamov A."/>
            <person name="Henrissat B."/>
            <person name="Wiebenga A."/>
            <person name="De vries R.P."/>
            <person name="Grigoriev I.V."/>
            <person name="Mortensen U.H."/>
            <person name="Andersen M.R."/>
            <person name="Baker S.E."/>
        </authorList>
    </citation>
    <scope>NUCLEOTIDE SEQUENCE [LARGE SCALE GENOMIC DNA]</scope>
    <source>
        <strain evidence="9 10">CBS 114.51</strain>
    </source>
</reference>
<gene>
    <name evidence="9" type="ORF">BO86DRAFT_394731</name>
</gene>
<proteinExistence type="predicted"/>
<evidence type="ECO:0000256" key="5">
    <source>
        <dbReference type="ARBA" id="ARBA00023163"/>
    </source>
</evidence>
<name>A0A8T8XHV5_ASPJA</name>
<dbReference type="InterPro" id="IPR001138">
    <property type="entry name" value="Zn2Cys6_DnaBD"/>
</dbReference>
<dbReference type="GO" id="GO:0006351">
    <property type="term" value="P:DNA-templated transcription"/>
    <property type="evidence" value="ECO:0007669"/>
    <property type="project" value="InterPro"/>
</dbReference>
<feature type="domain" description="Zn(2)-C6 fungal-type" evidence="8">
    <location>
        <begin position="14"/>
        <end position="46"/>
    </location>
</feature>
<organism evidence="9 10">
    <name type="scientific">Aspergillus japonicus CBS 114.51</name>
    <dbReference type="NCBI Taxonomy" id="1448312"/>
    <lineage>
        <taxon>Eukaryota</taxon>
        <taxon>Fungi</taxon>
        <taxon>Dikarya</taxon>
        <taxon>Ascomycota</taxon>
        <taxon>Pezizomycotina</taxon>
        <taxon>Eurotiomycetes</taxon>
        <taxon>Eurotiomycetidae</taxon>
        <taxon>Eurotiales</taxon>
        <taxon>Aspergillaceae</taxon>
        <taxon>Aspergillus</taxon>
        <taxon>Aspergillus subgen. Circumdati</taxon>
    </lineage>
</organism>
<feature type="region of interest" description="Disordered" evidence="7">
    <location>
        <begin position="50"/>
        <end position="90"/>
    </location>
</feature>
<protein>
    <submittedName>
        <fullName evidence="9">C6 transcription factor</fullName>
    </submittedName>
</protein>
<evidence type="ECO:0000313" key="10">
    <source>
        <dbReference type="Proteomes" id="UP000249497"/>
    </source>
</evidence>
<keyword evidence="10" id="KW-1185">Reference proteome</keyword>
<dbReference type="PANTHER" id="PTHR31001:SF53">
    <property type="entry name" value="ZN(II)2CYS6 TRANSCRIPTION FACTOR (EUROFUNG)"/>
    <property type="match status" value="1"/>
</dbReference>
<evidence type="ECO:0000313" key="9">
    <source>
        <dbReference type="EMBL" id="RAH86942.1"/>
    </source>
</evidence>
<evidence type="ECO:0000256" key="1">
    <source>
        <dbReference type="ARBA" id="ARBA00004123"/>
    </source>
</evidence>
<dbReference type="CDD" id="cd00067">
    <property type="entry name" value="GAL4"/>
    <property type="match status" value="1"/>
</dbReference>
<keyword evidence="5" id="KW-0804">Transcription</keyword>
<keyword evidence="4" id="KW-0238">DNA-binding</keyword>
<evidence type="ECO:0000256" key="4">
    <source>
        <dbReference type="ARBA" id="ARBA00023125"/>
    </source>
</evidence>
<keyword evidence="2" id="KW-0479">Metal-binding</keyword>
<dbReference type="PROSITE" id="PS00463">
    <property type="entry name" value="ZN2_CY6_FUNGAL_1"/>
    <property type="match status" value="1"/>
</dbReference>
<dbReference type="GO" id="GO:0009893">
    <property type="term" value="P:positive regulation of metabolic process"/>
    <property type="evidence" value="ECO:0007669"/>
    <property type="project" value="UniProtKB-ARBA"/>
</dbReference>
<dbReference type="SMART" id="SM00066">
    <property type="entry name" value="GAL4"/>
    <property type="match status" value="1"/>
</dbReference>
<evidence type="ECO:0000256" key="6">
    <source>
        <dbReference type="ARBA" id="ARBA00023242"/>
    </source>
</evidence>
<dbReference type="InterPro" id="IPR007219">
    <property type="entry name" value="XnlR_reg_dom"/>
</dbReference>
<feature type="region of interest" description="Disordered" evidence="7">
    <location>
        <begin position="1"/>
        <end position="21"/>
    </location>
</feature>
<dbReference type="Gene3D" id="4.10.240.10">
    <property type="entry name" value="Zn(2)-C6 fungal-type DNA-binding domain"/>
    <property type="match status" value="1"/>
</dbReference>
<evidence type="ECO:0000256" key="3">
    <source>
        <dbReference type="ARBA" id="ARBA00023015"/>
    </source>
</evidence>
<dbReference type="GO" id="GO:0008270">
    <property type="term" value="F:zinc ion binding"/>
    <property type="evidence" value="ECO:0007669"/>
    <property type="project" value="InterPro"/>
</dbReference>
<evidence type="ECO:0000259" key="8">
    <source>
        <dbReference type="PROSITE" id="PS50048"/>
    </source>
</evidence>
<feature type="compositionally biased region" description="Polar residues" evidence="7">
    <location>
        <begin position="75"/>
        <end position="85"/>
    </location>
</feature>
<dbReference type="Pfam" id="PF00172">
    <property type="entry name" value="Zn_clus"/>
    <property type="match status" value="1"/>
</dbReference>
<dbReference type="AlphaFoldDB" id="A0A8T8XHV5"/>
<keyword evidence="3" id="KW-0805">Transcription regulation</keyword>
<dbReference type="RefSeq" id="XP_025532836.1">
    <property type="nucleotide sequence ID" value="XM_025673250.1"/>
</dbReference>
<dbReference type="GeneID" id="37176942"/>
<dbReference type="Proteomes" id="UP000249497">
    <property type="component" value="Unassembled WGS sequence"/>
</dbReference>
<dbReference type="PROSITE" id="PS50048">
    <property type="entry name" value="ZN2_CY6_FUNGAL_2"/>
    <property type="match status" value="1"/>
</dbReference>
<evidence type="ECO:0000256" key="7">
    <source>
        <dbReference type="SAM" id="MobiDB-lite"/>
    </source>
</evidence>
<dbReference type="OrthoDB" id="4898680at2759"/>
<accession>A0A8T8XHV5</accession>
<dbReference type="Pfam" id="PF04082">
    <property type="entry name" value="Fungal_trans"/>
    <property type="match status" value="1"/>
</dbReference>
<dbReference type="GO" id="GO:0005634">
    <property type="term" value="C:nucleus"/>
    <property type="evidence" value="ECO:0007669"/>
    <property type="project" value="UniProtKB-SubCell"/>
</dbReference>
<dbReference type="PANTHER" id="PTHR31001">
    <property type="entry name" value="UNCHARACTERIZED TRANSCRIPTIONAL REGULATORY PROTEIN"/>
    <property type="match status" value="1"/>
</dbReference>
<dbReference type="SMART" id="SM00906">
    <property type="entry name" value="Fungal_trans"/>
    <property type="match status" value="1"/>
</dbReference>
<dbReference type="GO" id="GO:0003677">
    <property type="term" value="F:DNA binding"/>
    <property type="evidence" value="ECO:0007669"/>
    <property type="project" value="UniProtKB-KW"/>
</dbReference>
<comment type="subcellular location">
    <subcellularLocation>
        <location evidence="1">Nucleus</location>
    </subcellularLocation>
</comment>
<dbReference type="InterPro" id="IPR050613">
    <property type="entry name" value="Sec_Metabolite_Reg"/>
</dbReference>
<dbReference type="InterPro" id="IPR036864">
    <property type="entry name" value="Zn2-C6_fun-type_DNA-bd_sf"/>
</dbReference>